<keyword evidence="1" id="KW-1133">Transmembrane helix</keyword>
<dbReference type="EMBL" id="BARW01000572">
    <property type="protein sequence ID" value="GAI66287.1"/>
    <property type="molecule type" value="Genomic_DNA"/>
</dbReference>
<dbReference type="AlphaFoldDB" id="X1QCQ9"/>
<keyword evidence="1" id="KW-0812">Transmembrane</keyword>
<reference evidence="2" key="1">
    <citation type="journal article" date="2014" name="Front. Microbiol.">
        <title>High frequency of phylogenetically diverse reductive dehalogenase-homologous genes in deep subseafloor sedimentary metagenomes.</title>
        <authorList>
            <person name="Kawai M."/>
            <person name="Futagami T."/>
            <person name="Toyoda A."/>
            <person name="Takaki Y."/>
            <person name="Nishi S."/>
            <person name="Hori S."/>
            <person name="Arai W."/>
            <person name="Tsubouchi T."/>
            <person name="Morono Y."/>
            <person name="Uchiyama I."/>
            <person name="Ito T."/>
            <person name="Fujiyama A."/>
            <person name="Inagaki F."/>
            <person name="Takami H."/>
        </authorList>
    </citation>
    <scope>NUCLEOTIDE SEQUENCE</scope>
    <source>
        <strain evidence="2">Expedition CK06-06</strain>
    </source>
</reference>
<keyword evidence="1" id="KW-0472">Membrane</keyword>
<proteinExistence type="predicted"/>
<name>X1QCQ9_9ZZZZ</name>
<evidence type="ECO:0000256" key="1">
    <source>
        <dbReference type="SAM" id="Phobius"/>
    </source>
</evidence>
<gene>
    <name evidence="2" type="ORF">S12H4_02363</name>
</gene>
<comment type="caution">
    <text evidence="2">The sequence shown here is derived from an EMBL/GenBank/DDBJ whole genome shotgun (WGS) entry which is preliminary data.</text>
</comment>
<accession>X1QCQ9</accession>
<organism evidence="2">
    <name type="scientific">marine sediment metagenome</name>
    <dbReference type="NCBI Taxonomy" id="412755"/>
    <lineage>
        <taxon>unclassified sequences</taxon>
        <taxon>metagenomes</taxon>
        <taxon>ecological metagenomes</taxon>
    </lineage>
</organism>
<protein>
    <submittedName>
        <fullName evidence="2">Uncharacterized protein</fullName>
    </submittedName>
</protein>
<sequence length="68" mass="7312">MSSNAAWAVAIVAVGTAAYLLWIYTQKLPLGWPLVKVQAKQAAPHPNPAPPKLGMMPTGFPLEWEITA</sequence>
<feature type="transmembrane region" description="Helical" evidence="1">
    <location>
        <begin position="6"/>
        <end position="24"/>
    </location>
</feature>
<evidence type="ECO:0000313" key="2">
    <source>
        <dbReference type="EMBL" id="GAI66287.1"/>
    </source>
</evidence>